<name>A0ABV9SVU2_9BACT</name>
<evidence type="ECO:0000313" key="2">
    <source>
        <dbReference type="EMBL" id="MFC4870342.1"/>
    </source>
</evidence>
<dbReference type="InterPro" id="IPR000073">
    <property type="entry name" value="AB_hydrolase_1"/>
</dbReference>
<dbReference type="EMBL" id="JBHSJJ010000001">
    <property type="protein sequence ID" value="MFC4870342.1"/>
    <property type="molecule type" value="Genomic_DNA"/>
</dbReference>
<comment type="caution">
    <text evidence="2">The sequence shown here is derived from an EMBL/GenBank/DDBJ whole genome shotgun (WGS) entry which is preliminary data.</text>
</comment>
<keyword evidence="3" id="KW-1185">Reference proteome</keyword>
<dbReference type="SUPFAM" id="SSF53474">
    <property type="entry name" value="alpha/beta-Hydrolases"/>
    <property type="match status" value="1"/>
</dbReference>
<sequence>MLDIAYTDMGQGGPVVLIHGFCETKEIWADFQKALSGSHRVVCPDLPGFGESPLPKTSFDLEYIASKLYDWMKAIGLRSPTVIGHSLGGYVALALAKKAGDELHALGLFHSTAFADSEEKKESRNKTIAFLEKNGTKPFVKSFIPQLFAFPQLEQHKARIDGLVDIGLKIPVDTLIAYTKAMRDRKDHMDVLQAFPGKKFLIAGRLDPAIPIEASSAHKVVVDEYLELPDAAHMGMFEVETDTLTFIRRFLQPPVPHPDDPS</sequence>
<dbReference type="RefSeq" id="WP_377060794.1">
    <property type="nucleotide sequence ID" value="NZ_JBHSJJ010000001.1"/>
</dbReference>
<proteinExistence type="predicted"/>
<reference evidence="3" key="1">
    <citation type="journal article" date="2019" name="Int. J. Syst. Evol. Microbiol.">
        <title>The Global Catalogue of Microorganisms (GCM) 10K type strain sequencing project: providing services to taxonomists for standard genome sequencing and annotation.</title>
        <authorList>
            <consortium name="The Broad Institute Genomics Platform"/>
            <consortium name="The Broad Institute Genome Sequencing Center for Infectious Disease"/>
            <person name="Wu L."/>
            <person name="Ma J."/>
        </authorList>
    </citation>
    <scope>NUCLEOTIDE SEQUENCE [LARGE SCALE GENOMIC DNA]</scope>
    <source>
        <strain evidence="3">CGMCC 4.7466</strain>
    </source>
</reference>
<dbReference type="Proteomes" id="UP001595818">
    <property type="component" value="Unassembled WGS sequence"/>
</dbReference>
<gene>
    <name evidence="2" type="ORF">ACFPFU_01505</name>
</gene>
<dbReference type="Pfam" id="PF00561">
    <property type="entry name" value="Abhydrolase_1"/>
    <property type="match status" value="1"/>
</dbReference>
<dbReference type="PANTHER" id="PTHR43798">
    <property type="entry name" value="MONOACYLGLYCEROL LIPASE"/>
    <property type="match status" value="1"/>
</dbReference>
<accession>A0ABV9SVU2</accession>
<dbReference type="InterPro" id="IPR050266">
    <property type="entry name" value="AB_hydrolase_sf"/>
</dbReference>
<dbReference type="Gene3D" id="3.40.50.1820">
    <property type="entry name" value="alpha/beta hydrolase"/>
    <property type="match status" value="1"/>
</dbReference>
<protein>
    <submittedName>
        <fullName evidence="2">Alpha/beta fold hydrolase</fullName>
    </submittedName>
</protein>
<evidence type="ECO:0000313" key="3">
    <source>
        <dbReference type="Proteomes" id="UP001595818"/>
    </source>
</evidence>
<feature type="domain" description="AB hydrolase-1" evidence="1">
    <location>
        <begin position="14"/>
        <end position="105"/>
    </location>
</feature>
<dbReference type="InterPro" id="IPR029058">
    <property type="entry name" value="AB_hydrolase_fold"/>
</dbReference>
<dbReference type="GO" id="GO:0016787">
    <property type="term" value="F:hydrolase activity"/>
    <property type="evidence" value="ECO:0007669"/>
    <property type="project" value="UniProtKB-KW"/>
</dbReference>
<dbReference type="PRINTS" id="PR00111">
    <property type="entry name" value="ABHYDROLASE"/>
</dbReference>
<organism evidence="2 3">
    <name type="scientific">Negadavirga shengliensis</name>
    <dbReference type="NCBI Taxonomy" id="1389218"/>
    <lineage>
        <taxon>Bacteria</taxon>
        <taxon>Pseudomonadati</taxon>
        <taxon>Bacteroidota</taxon>
        <taxon>Cytophagia</taxon>
        <taxon>Cytophagales</taxon>
        <taxon>Cyclobacteriaceae</taxon>
        <taxon>Negadavirga</taxon>
    </lineage>
</organism>
<keyword evidence="2" id="KW-0378">Hydrolase</keyword>
<evidence type="ECO:0000259" key="1">
    <source>
        <dbReference type="Pfam" id="PF00561"/>
    </source>
</evidence>